<evidence type="ECO:0000313" key="3">
    <source>
        <dbReference type="EMBL" id="RRT54373.1"/>
    </source>
</evidence>
<organism evidence="3 4">
    <name type="scientific">Ensete ventricosum</name>
    <name type="common">Abyssinian banana</name>
    <name type="synonym">Musa ensete</name>
    <dbReference type="NCBI Taxonomy" id="4639"/>
    <lineage>
        <taxon>Eukaryota</taxon>
        <taxon>Viridiplantae</taxon>
        <taxon>Streptophyta</taxon>
        <taxon>Embryophyta</taxon>
        <taxon>Tracheophyta</taxon>
        <taxon>Spermatophyta</taxon>
        <taxon>Magnoliopsida</taxon>
        <taxon>Liliopsida</taxon>
        <taxon>Zingiberales</taxon>
        <taxon>Musaceae</taxon>
        <taxon>Ensete</taxon>
    </lineage>
</organism>
<dbReference type="Proteomes" id="UP000287651">
    <property type="component" value="Unassembled WGS sequence"/>
</dbReference>
<dbReference type="EMBL" id="AMZH03010631">
    <property type="protein sequence ID" value="RRT54373.1"/>
    <property type="molecule type" value="Genomic_DNA"/>
</dbReference>
<keyword evidence="1" id="KW-0175">Coiled coil</keyword>
<protein>
    <submittedName>
        <fullName evidence="3">Uncharacterized protein</fullName>
    </submittedName>
</protein>
<gene>
    <name evidence="3" type="ORF">B296_00038942</name>
</gene>
<sequence length="264" mass="29284">MFNLGKMKSGGGVGSGSTIPSAANAFATVDIGAPMVEKHPSTGEGASLRKRPRRMASKQPTNASGSTARTPAEKGKGVVELEEAPKWGYTIRELCEVEDRAGSDKYFSSIMMRRKCIDSEDPLVPSNRIIPNSGSLDYKQGAEARATECWVKELEDETKKKRSELESLRNQRKELELEARVLDSSLDEVRNDRARLEGEVLSLIEASTFLEVKLKGEGSKVVAAYKASRRFELGLGKMRRVSYEFGYRVALERLWGKHPEIVIE</sequence>
<evidence type="ECO:0000313" key="4">
    <source>
        <dbReference type="Proteomes" id="UP000287651"/>
    </source>
</evidence>
<comment type="caution">
    <text evidence="3">The sequence shown here is derived from an EMBL/GenBank/DDBJ whole genome shotgun (WGS) entry which is preliminary data.</text>
</comment>
<dbReference type="AlphaFoldDB" id="A0A426YRK6"/>
<evidence type="ECO:0000256" key="1">
    <source>
        <dbReference type="SAM" id="Coils"/>
    </source>
</evidence>
<proteinExistence type="predicted"/>
<feature type="region of interest" description="Disordered" evidence="2">
    <location>
        <begin position="35"/>
        <end position="77"/>
    </location>
</feature>
<evidence type="ECO:0000256" key="2">
    <source>
        <dbReference type="SAM" id="MobiDB-lite"/>
    </source>
</evidence>
<name>A0A426YRK6_ENSVE</name>
<accession>A0A426YRK6</accession>
<reference evidence="3 4" key="1">
    <citation type="journal article" date="2014" name="Agronomy (Basel)">
        <title>A Draft Genome Sequence for Ensete ventricosum, the Drought-Tolerant Tree Against Hunger.</title>
        <authorList>
            <person name="Harrison J."/>
            <person name="Moore K.A."/>
            <person name="Paszkiewicz K."/>
            <person name="Jones T."/>
            <person name="Grant M."/>
            <person name="Ambacheew D."/>
            <person name="Muzemil S."/>
            <person name="Studholme D.J."/>
        </authorList>
    </citation>
    <scope>NUCLEOTIDE SEQUENCE [LARGE SCALE GENOMIC DNA]</scope>
</reference>
<feature type="compositionally biased region" description="Polar residues" evidence="2">
    <location>
        <begin position="58"/>
        <end position="69"/>
    </location>
</feature>
<feature type="coiled-coil region" evidence="1">
    <location>
        <begin position="151"/>
        <end position="206"/>
    </location>
</feature>